<dbReference type="InterPro" id="IPR006047">
    <property type="entry name" value="GH13_cat_dom"/>
</dbReference>
<evidence type="ECO:0000256" key="4">
    <source>
        <dbReference type="ARBA" id="ARBA00012268"/>
    </source>
</evidence>
<dbReference type="UniPathway" id="UPA00299"/>
<evidence type="ECO:0000313" key="15">
    <source>
        <dbReference type="Proteomes" id="UP000540191"/>
    </source>
</evidence>
<dbReference type="PANTHER" id="PTHR43651">
    <property type="entry name" value="1,4-ALPHA-GLUCAN-BRANCHING ENZYME"/>
    <property type="match status" value="1"/>
</dbReference>
<keyword evidence="6" id="KW-0963">Cytoplasm</keyword>
<comment type="pathway">
    <text evidence="2">Glycan biosynthesis; trehalose biosynthesis.</text>
</comment>
<dbReference type="InterPro" id="IPR012768">
    <property type="entry name" value="Trehalose_TreZ"/>
</dbReference>
<keyword evidence="7 14" id="KW-0378">Hydrolase</keyword>
<dbReference type="EC" id="3.2.1.141" evidence="4 11"/>
<evidence type="ECO:0000256" key="1">
    <source>
        <dbReference type="ARBA" id="ARBA00004496"/>
    </source>
</evidence>
<dbReference type="InterPro" id="IPR017853">
    <property type="entry name" value="GH"/>
</dbReference>
<dbReference type="Gene3D" id="1.10.10.760">
    <property type="entry name" value="E-set domains of sugar-utilizing enzymes"/>
    <property type="match status" value="1"/>
</dbReference>
<dbReference type="GO" id="GO:0033942">
    <property type="term" value="F:4-alpha-D-(1-&gt;4)-alpha-D-glucanotrehalose trehalohydrolase activity"/>
    <property type="evidence" value="ECO:0007669"/>
    <property type="project" value="UniProtKB-EC"/>
</dbReference>
<evidence type="ECO:0000256" key="8">
    <source>
        <dbReference type="ARBA" id="ARBA00023277"/>
    </source>
</evidence>
<evidence type="ECO:0000256" key="10">
    <source>
        <dbReference type="ARBA" id="ARBA00034013"/>
    </source>
</evidence>
<dbReference type="Gene3D" id="3.20.20.80">
    <property type="entry name" value="Glycosidases"/>
    <property type="match status" value="1"/>
</dbReference>
<dbReference type="AlphaFoldDB" id="A0A7W7DVV2"/>
<keyword evidence="15" id="KW-1185">Reference proteome</keyword>
<comment type="subcellular location">
    <subcellularLocation>
        <location evidence="1">Cytoplasm</location>
    </subcellularLocation>
</comment>
<gene>
    <name evidence="14" type="ORF">HDA30_000008</name>
</gene>
<evidence type="ECO:0000259" key="13">
    <source>
        <dbReference type="SMART" id="SM00642"/>
    </source>
</evidence>
<protein>
    <recommendedName>
        <fullName evidence="5 11">Malto-oligosyltrehalose trehalohydrolase</fullName>
        <ecNumber evidence="4 11">3.2.1.141</ecNumber>
    </recommendedName>
</protein>
<dbReference type="GO" id="GO:0005737">
    <property type="term" value="C:cytoplasm"/>
    <property type="evidence" value="ECO:0007669"/>
    <property type="project" value="UniProtKB-SubCell"/>
</dbReference>
<keyword evidence="9 14" id="KW-0326">Glycosidase</keyword>
<dbReference type="GO" id="GO:0005992">
    <property type="term" value="P:trehalose biosynthetic process"/>
    <property type="evidence" value="ECO:0007669"/>
    <property type="project" value="UniProtKB-UniRule"/>
</dbReference>
<keyword evidence="8" id="KW-0119">Carbohydrate metabolism</keyword>
<evidence type="ECO:0000256" key="7">
    <source>
        <dbReference type="ARBA" id="ARBA00022801"/>
    </source>
</evidence>
<evidence type="ECO:0000256" key="12">
    <source>
        <dbReference type="SAM" id="MobiDB-lite"/>
    </source>
</evidence>
<comment type="caution">
    <text evidence="14">The sequence shown here is derived from an EMBL/GenBank/DDBJ whole genome shotgun (WGS) entry which is preliminary data.</text>
</comment>
<evidence type="ECO:0000256" key="9">
    <source>
        <dbReference type="ARBA" id="ARBA00023295"/>
    </source>
</evidence>
<dbReference type="CDD" id="cd11325">
    <property type="entry name" value="AmyAc_GTHase"/>
    <property type="match status" value="1"/>
</dbReference>
<dbReference type="NCBIfam" id="TIGR02402">
    <property type="entry name" value="trehalose_TreZ"/>
    <property type="match status" value="1"/>
</dbReference>
<name>A0A7W7DVV2_9MICC</name>
<feature type="region of interest" description="Disordered" evidence="12">
    <location>
        <begin position="124"/>
        <end position="156"/>
    </location>
</feature>
<dbReference type="SMART" id="SM00642">
    <property type="entry name" value="Aamy"/>
    <property type="match status" value="1"/>
</dbReference>
<evidence type="ECO:0000256" key="2">
    <source>
        <dbReference type="ARBA" id="ARBA00005199"/>
    </source>
</evidence>
<dbReference type="Proteomes" id="UP000540191">
    <property type="component" value="Unassembled WGS sequence"/>
</dbReference>
<dbReference type="PANTHER" id="PTHR43651:SF11">
    <property type="entry name" value="MALTO-OLIGOSYLTREHALOSE TREHALOHYDROLASE"/>
    <property type="match status" value="1"/>
</dbReference>
<dbReference type="EMBL" id="JACHNA010000001">
    <property type="protein sequence ID" value="MBB4734500.1"/>
    <property type="molecule type" value="Genomic_DNA"/>
</dbReference>
<dbReference type="Gene3D" id="2.60.40.10">
    <property type="entry name" value="Immunoglobulins"/>
    <property type="match status" value="1"/>
</dbReference>
<feature type="region of interest" description="Disordered" evidence="12">
    <location>
        <begin position="358"/>
        <end position="382"/>
    </location>
</feature>
<reference evidence="14 15" key="1">
    <citation type="submission" date="2020-08" db="EMBL/GenBank/DDBJ databases">
        <title>Sequencing the genomes of 1000 actinobacteria strains.</title>
        <authorList>
            <person name="Klenk H.-P."/>
        </authorList>
    </citation>
    <scope>NUCLEOTIDE SEQUENCE [LARGE SCALE GENOMIC DNA]</scope>
    <source>
        <strain evidence="14 15">DSM 23974</strain>
    </source>
</reference>
<comment type="similarity">
    <text evidence="3">Belongs to the glycosyl hydrolase 13 family.</text>
</comment>
<evidence type="ECO:0000313" key="14">
    <source>
        <dbReference type="EMBL" id="MBB4734500.1"/>
    </source>
</evidence>
<evidence type="ECO:0000256" key="3">
    <source>
        <dbReference type="ARBA" id="ARBA00008061"/>
    </source>
</evidence>
<evidence type="ECO:0000256" key="5">
    <source>
        <dbReference type="ARBA" id="ARBA00015938"/>
    </source>
</evidence>
<dbReference type="InterPro" id="IPR013783">
    <property type="entry name" value="Ig-like_fold"/>
</dbReference>
<organism evidence="14 15">
    <name type="scientific">Micrococcus cohnii</name>
    <dbReference type="NCBI Taxonomy" id="993416"/>
    <lineage>
        <taxon>Bacteria</taxon>
        <taxon>Bacillati</taxon>
        <taxon>Actinomycetota</taxon>
        <taxon>Actinomycetes</taxon>
        <taxon>Micrococcales</taxon>
        <taxon>Micrococcaceae</taxon>
        <taxon>Micrococcus</taxon>
    </lineage>
</organism>
<feature type="domain" description="Glycosyl hydrolase family 13 catalytic" evidence="13">
    <location>
        <begin position="139"/>
        <end position="528"/>
    </location>
</feature>
<comment type="catalytic activity">
    <reaction evidence="10">
        <text>hydrolysis of (1-&gt;4)-alpha-D-glucosidic linkage in 4-alpha-D-[(1-&gt;4)-alpha-D-glucanosyl]n trehalose to yield trehalose and (1-&gt;4)-alpha-D-glucan.</text>
        <dbReference type="EC" id="3.2.1.141"/>
    </reaction>
</comment>
<dbReference type="RefSeq" id="WP_184240710.1">
    <property type="nucleotide sequence ID" value="NZ_JACHNA010000001.1"/>
</dbReference>
<proteinExistence type="inferred from homology"/>
<dbReference type="InterPro" id="IPR044901">
    <property type="entry name" value="Trehalose_TreZ_E-set_sf"/>
</dbReference>
<evidence type="ECO:0000256" key="6">
    <source>
        <dbReference type="ARBA" id="ARBA00022490"/>
    </source>
</evidence>
<evidence type="ECO:0000256" key="11">
    <source>
        <dbReference type="NCBIfam" id="TIGR02402"/>
    </source>
</evidence>
<sequence>MSAPWLESVARGRPAAFAVWAPHAHQVELVLVAAAPGTLHAAADGPVVGHRWPVDAVVPMRRHVAPVEAADDYAGWWVPDAPLDPTLAAVGADPSAAQPDVLPGYGYRVDGADPVPDPRSRWLPDTVHGPSRPDPAADFAWSDRAGEPGGWTGPDGVLADPDLPQGGGLRGAVLYELHLGTFTPGGTLDSAIERLPHLSRLGVTHVELLPVNAVDGPHNWGYDGVAWYAVNQAYGGPAAYRRFVDAAHAAGLGVVQDVVYNHVGPSGNYHGVFGPYTGGGNTGWGDGLNLDGPDSDEVRRHVLDNIAMWIEEFHVDGLRLDAVHALVDSRAVHLLEEAAALADRLCARLGRPVPLMAESDRNDPATVLPRAGGPGGEATSAGLGLAGQWADDVHHAIHVAVTGETHGYYADFASLSCLETTARGVFLHDGRHSSFRGRRHGRPVPDAVPAEAFVVSIQNHDQVGNRAAGDRTGASLSEGALAAAAALLLTGPGTPMLFMGEEFAASTPFPFFTSFPDEDLAEAVRTGRRREFAAHGWDPAAVPDPQAPETFASAVLDWQETDRGRGARILACYRELIGLRRSLPALTNPDRSATVVTVDEQRRHVRWDRSGVAPPTATAQHASTGQTVTLLAALGDAPMTVPRDLREARVLVGHGDDGPLTSGVPPRTVSAPGFVLLG</sequence>
<dbReference type="SUPFAM" id="SSF51445">
    <property type="entry name" value="(Trans)glycosidases"/>
    <property type="match status" value="1"/>
</dbReference>
<accession>A0A7W7DVV2</accession>
<dbReference type="Pfam" id="PF00128">
    <property type="entry name" value="Alpha-amylase"/>
    <property type="match status" value="1"/>
</dbReference>